<dbReference type="Pfam" id="PF20990">
    <property type="entry name" value="DUF2207_C"/>
    <property type="match status" value="1"/>
</dbReference>
<evidence type="ECO:0008006" key="6">
    <source>
        <dbReference type="Google" id="ProtNLM"/>
    </source>
</evidence>
<evidence type="ECO:0000313" key="5">
    <source>
        <dbReference type="Proteomes" id="UP000230779"/>
    </source>
</evidence>
<evidence type="ECO:0000256" key="1">
    <source>
        <dbReference type="SAM" id="Phobius"/>
    </source>
</evidence>
<name>A0A2M7RFI8_9BACT</name>
<accession>A0A2M7RFI8</accession>
<dbReference type="InterPro" id="IPR048389">
    <property type="entry name" value="YciQ-like_C"/>
</dbReference>
<proteinExistence type="predicted"/>
<feature type="domain" description="DUF2207" evidence="2">
    <location>
        <begin position="27"/>
        <end position="216"/>
    </location>
</feature>
<protein>
    <recommendedName>
        <fullName evidence="6">DUF2207 domain-containing protein</fullName>
    </recommendedName>
</protein>
<dbReference type="AlphaFoldDB" id="A0A2M7RFI8"/>
<sequence length="573" mass="63591">MVKKIFIFSLIAAAILIIPRIAIAENIDNFEVTIQINQNATINVQEKIDYNFGELERHGIYRDIPIKYKARGGNYQLRISDINVTDETGEKYSFAVSYPGKNAEIKIGDADVYVTGQKTYIISYTIARAINFFDDHDELYWNATGNEWDLTINNVQATVKFPQAISVAELQAICYAGALGSTSECQSTYFQENSQELVDGVSFTEESLYYQEGLTVVTGLPKGILTPPSKWQAFIDLLKDNGILFLPLFTLGLMFYLWNTKGRDPAGKGTIIAQYEQPDNLTPAEVGTIVDEKADKKDISAEIINLAVNGYLKIIRQSGKGILAKEDYELEKLKESADLPNEFQKKLMDSFFSGRERLIKLSSLKNKFYKDLEDVKNKIYKSTLDKQYFLKNPKNVRGIYFGISVLLFFLALFTGGVFGGLGIFSFILSAVIVAIYSSFMPARTKKGVEAKEHILGLKYYLTIAEKDRLKFHNAPKKDPQHFEKLLPFAMVLGVEKEWAKQFEGIYNQPPSWYSDPSGGYFTALYLTSSLSSFQNQANTTLASRPASASGGGSGFGGGGFSGGGFGGGGGGSW</sequence>
<dbReference type="EMBL" id="PFMD01000079">
    <property type="protein sequence ID" value="PIY95500.1"/>
    <property type="molecule type" value="Genomic_DNA"/>
</dbReference>
<keyword evidence="1" id="KW-1133">Transmembrane helix</keyword>
<dbReference type="Proteomes" id="UP000230779">
    <property type="component" value="Unassembled WGS sequence"/>
</dbReference>
<feature type="transmembrane region" description="Helical" evidence="1">
    <location>
        <begin position="398"/>
        <end position="417"/>
    </location>
</feature>
<feature type="transmembrane region" description="Helical" evidence="1">
    <location>
        <begin position="423"/>
        <end position="442"/>
    </location>
</feature>
<feature type="domain" description="Predicted membrane protein YciQ-like C-terminal" evidence="3">
    <location>
        <begin position="274"/>
        <end position="502"/>
    </location>
</feature>
<evidence type="ECO:0000259" key="3">
    <source>
        <dbReference type="Pfam" id="PF20990"/>
    </source>
</evidence>
<dbReference type="Pfam" id="PF09972">
    <property type="entry name" value="DUF2207"/>
    <property type="match status" value="1"/>
</dbReference>
<comment type="caution">
    <text evidence="4">The sequence shown here is derived from an EMBL/GenBank/DDBJ whole genome shotgun (WGS) entry which is preliminary data.</text>
</comment>
<keyword evidence="1" id="KW-0812">Transmembrane</keyword>
<evidence type="ECO:0000313" key="4">
    <source>
        <dbReference type="EMBL" id="PIY95500.1"/>
    </source>
</evidence>
<gene>
    <name evidence="4" type="ORF">COY66_06570</name>
</gene>
<organism evidence="4 5">
    <name type="scientific">Candidatus Kerfeldbacteria bacterium CG_4_10_14_0_8_um_filter_42_10</name>
    <dbReference type="NCBI Taxonomy" id="2014248"/>
    <lineage>
        <taxon>Bacteria</taxon>
        <taxon>Candidatus Kerfeldiibacteriota</taxon>
    </lineage>
</organism>
<reference evidence="4 5" key="1">
    <citation type="submission" date="2017-09" db="EMBL/GenBank/DDBJ databases">
        <title>Depth-based differentiation of microbial function through sediment-hosted aquifers and enrichment of novel symbionts in the deep terrestrial subsurface.</title>
        <authorList>
            <person name="Probst A.J."/>
            <person name="Ladd B."/>
            <person name="Jarett J.K."/>
            <person name="Geller-Mcgrath D.E."/>
            <person name="Sieber C.M."/>
            <person name="Emerson J.B."/>
            <person name="Anantharaman K."/>
            <person name="Thomas B.C."/>
            <person name="Malmstrom R."/>
            <person name="Stieglmeier M."/>
            <person name="Klingl A."/>
            <person name="Woyke T."/>
            <person name="Ryan C.M."/>
            <person name="Banfield J.F."/>
        </authorList>
    </citation>
    <scope>NUCLEOTIDE SEQUENCE [LARGE SCALE GENOMIC DNA]</scope>
    <source>
        <strain evidence="4">CG_4_10_14_0_8_um_filter_42_10</strain>
    </source>
</reference>
<feature type="transmembrane region" description="Helical" evidence="1">
    <location>
        <begin position="242"/>
        <end position="258"/>
    </location>
</feature>
<dbReference type="InterPro" id="IPR018702">
    <property type="entry name" value="DUF2207"/>
</dbReference>
<evidence type="ECO:0000259" key="2">
    <source>
        <dbReference type="Pfam" id="PF09972"/>
    </source>
</evidence>
<keyword evidence="1" id="KW-0472">Membrane</keyword>